<dbReference type="Proteomes" id="UP001057498">
    <property type="component" value="Chromosome"/>
</dbReference>
<proteinExistence type="inferred from homology"/>
<organism evidence="11 12">
    <name type="scientific">Sphaerotilus microaerophilus</name>
    <dbReference type="NCBI Taxonomy" id="2914710"/>
    <lineage>
        <taxon>Bacteria</taxon>
        <taxon>Pseudomonadati</taxon>
        <taxon>Pseudomonadota</taxon>
        <taxon>Betaproteobacteria</taxon>
        <taxon>Burkholderiales</taxon>
        <taxon>Sphaerotilaceae</taxon>
        <taxon>Sphaerotilus</taxon>
    </lineage>
</organism>
<sequence length="230" mass="24875">MATSLDLEEQEQLDQLKHFWRTYGNLITWTITLCLAAYAGWMGWQWWQRDQAAKAGGMFGELDRAVQVGDLGRSAKVFADLQERFPSTTYAAQGALLTARLQFDKGQVDAARGTLGWAAEKGVDAEYRTVAKLRLAGVLMDQKKYDEALAQLAGDLPEAFAALAADRRGDIRLAQGKRDEAIAAYQQAFKAMEPTADYRRLVEAKLVSLGAAPTGGASAVAAASAGGTKP</sequence>
<evidence type="ECO:0000256" key="6">
    <source>
        <dbReference type="ARBA" id="ARBA00023186"/>
    </source>
</evidence>
<protein>
    <recommendedName>
        <fullName evidence="8">Ancillary SecYEG translocon subunit</fullName>
    </recommendedName>
</protein>
<keyword evidence="6" id="KW-0143">Chaperone</keyword>
<evidence type="ECO:0000256" key="8">
    <source>
        <dbReference type="ARBA" id="ARBA00024235"/>
    </source>
</evidence>
<evidence type="ECO:0000256" key="2">
    <source>
        <dbReference type="ARBA" id="ARBA00022475"/>
    </source>
</evidence>
<dbReference type="Pfam" id="PF09976">
    <property type="entry name" value="TPR_21"/>
    <property type="match status" value="1"/>
</dbReference>
<dbReference type="PANTHER" id="PTHR38035">
    <property type="entry name" value="UPF0070 PROTEIN YFGM"/>
    <property type="match status" value="1"/>
</dbReference>
<keyword evidence="5 9" id="KW-0472">Membrane</keyword>
<keyword evidence="3 9" id="KW-0812">Transmembrane</keyword>
<dbReference type="SUPFAM" id="SSF48452">
    <property type="entry name" value="TPR-like"/>
    <property type="match status" value="1"/>
</dbReference>
<evidence type="ECO:0000256" key="5">
    <source>
        <dbReference type="ARBA" id="ARBA00023136"/>
    </source>
</evidence>
<accession>A0ABN6PTX9</accession>
<feature type="domain" description="Ancillary SecYEG translocon subunit/Cell division coordinator CpoB TPR" evidence="10">
    <location>
        <begin position="17"/>
        <end position="210"/>
    </location>
</feature>
<dbReference type="EMBL" id="AP025730">
    <property type="protein sequence ID" value="BDI06720.1"/>
    <property type="molecule type" value="Genomic_DNA"/>
</dbReference>
<dbReference type="InterPro" id="IPR011990">
    <property type="entry name" value="TPR-like_helical_dom_sf"/>
</dbReference>
<dbReference type="RefSeq" id="WP_251969968.1">
    <property type="nucleotide sequence ID" value="NZ_AP025730.1"/>
</dbReference>
<dbReference type="PIRSF" id="PIRSF006170">
    <property type="entry name" value="YfgM"/>
    <property type="match status" value="1"/>
</dbReference>
<evidence type="ECO:0000313" key="12">
    <source>
        <dbReference type="Proteomes" id="UP001057498"/>
    </source>
</evidence>
<reference evidence="11" key="1">
    <citation type="submission" date="2022-04" db="EMBL/GenBank/DDBJ databases">
        <title>Whole genome sequence of Sphaerotilus sp. FB-5.</title>
        <authorList>
            <person name="Takeda M."/>
            <person name="Narihara S."/>
            <person name="Akimoto M."/>
            <person name="Akimoto R."/>
            <person name="Nishiyashiki S."/>
            <person name="Murakami T."/>
        </authorList>
    </citation>
    <scope>NUCLEOTIDE SEQUENCE</scope>
    <source>
        <strain evidence="11">FB-5</strain>
    </source>
</reference>
<keyword evidence="2" id="KW-1003">Cell membrane</keyword>
<comment type="similarity">
    <text evidence="7">Belongs to the YfgM family.</text>
</comment>
<evidence type="ECO:0000256" key="3">
    <source>
        <dbReference type="ARBA" id="ARBA00022692"/>
    </source>
</evidence>
<feature type="transmembrane region" description="Helical" evidence="9">
    <location>
        <begin position="26"/>
        <end position="44"/>
    </location>
</feature>
<keyword evidence="12" id="KW-1185">Reference proteome</keyword>
<evidence type="ECO:0000256" key="1">
    <source>
        <dbReference type="ARBA" id="ARBA00004401"/>
    </source>
</evidence>
<name>A0ABN6PTX9_9BURK</name>
<gene>
    <name evidence="11" type="ORF">CATMQ487_36900</name>
</gene>
<dbReference type="Gene3D" id="1.25.40.10">
    <property type="entry name" value="Tetratricopeptide repeat domain"/>
    <property type="match status" value="1"/>
</dbReference>
<dbReference type="InterPro" id="IPR018704">
    <property type="entry name" value="SecYEG/CpoB_TPR"/>
</dbReference>
<comment type="subcellular location">
    <subcellularLocation>
        <location evidence="1">Cell membrane</location>
        <topology evidence="1">Single-pass type II membrane protein</topology>
    </subcellularLocation>
</comment>
<evidence type="ECO:0000256" key="7">
    <source>
        <dbReference type="ARBA" id="ARBA00024197"/>
    </source>
</evidence>
<evidence type="ECO:0000256" key="9">
    <source>
        <dbReference type="SAM" id="Phobius"/>
    </source>
</evidence>
<evidence type="ECO:0000259" key="10">
    <source>
        <dbReference type="Pfam" id="PF09976"/>
    </source>
</evidence>
<dbReference type="InterPro" id="IPR026039">
    <property type="entry name" value="YfgM"/>
</dbReference>
<dbReference type="PANTHER" id="PTHR38035:SF1">
    <property type="entry name" value="ANCILLARY SECYEG TRANSLOCON SUBUNIT"/>
    <property type="match status" value="1"/>
</dbReference>
<keyword evidence="4 9" id="KW-1133">Transmembrane helix</keyword>
<evidence type="ECO:0000256" key="4">
    <source>
        <dbReference type="ARBA" id="ARBA00022989"/>
    </source>
</evidence>
<evidence type="ECO:0000313" key="11">
    <source>
        <dbReference type="EMBL" id="BDI06720.1"/>
    </source>
</evidence>